<evidence type="ECO:0000313" key="3">
    <source>
        <dbReference type="Proteomes" id="UP001295684"/>
    </source>
</evidence>
<feature type="transmembrane region" description="Helical" evidence="1">
    <location>
        <begin position="109"/>
        <end position="130"/>
    </location>
</feature>
<name>A0AAD1U1V5_EUPCR</name>
<proteinExistence type="predicted"/>
<comment type="caution">
    <text evidence="2">The sequence shown here is derived from an EMBL/GenBank/DDBJ whole genome shotgun (WGS) entry which is preliminary data.</text>
</comment>
<feature type="transmembrane region" description="Helical" evidence="1">
    <location>
        <begin position="43"/>
        <end position="64"/>
    </location>
</feature>
<reference evidence="2" key="1">
    <citation type="submission" date="2023-07" db="EMBL/GenBank/DDBJ databases">
        <authorList>
            <consortium name="AG Swart"/>
            <person name="Singh M."/>
            <person name="Singh A."/>
            <person name="Seah K."/>
            <person name="Emmerich C."/>
        </authorList>
    </citation>
    <scope>NUCLEOTIDE SEQUENCE</scope>
    <source>
        <strain evidence="2">DP1</strain>
    </source>
</reference>
<evidence type="ECO:0000313" key="2">
    <source>
        <dbReference type="EMBL" id="CAI2358927.1"/>
    </source>
</evidence>
<accession>A0AAD1U1V5</accession>
<organism evidence="2 3">
    <name type="scientific">Euplotes crassus</name>
    <dbReference type="NCBI Taxonomy" id="5936"/>
    <lineage>
        <taxon>Eukaryota</taxon>
        <taxon>Sar</taxon>
        <taxon>Alveolata</taxon>
        <taxon>Ciliophora</taxon>
        <taxon>Intramacronucleata</taxon>
        <taxon>Spirotrichea</taxon>
        <taxon>Hypotrichia</taxon>
        <taxon>Euplotida</taxon>
        <taxon>Euplotidae</taxon>
        <taxon>Moneuplotes</taxon>
    </lineage>
</organism>
<feature type="transmembrane region" description="Helical" evidence="1">
    <location>
        <begin position="12"/>
        <end position="37"/>
    </location>
</feature>
<protein>
    <submittedName>
        <fullName evidence="2">Uncharacterized protein</fullName>
    </submittedName>
</protein>
<keyword evidence="3" id="KW-1185">Reference proteome</keyword>
<feature type="transmembrane region" description="Helical" evidence="1">
    <location>
        <begin position="71"/>
        <end position="97"/>
    </location>
</feature>
<keyword evidence="1" id="KW-0472">Membrane</keyword>
<keyword evidence="1" id="KW-1133">Transmembrane helix</keyword>
<dbReference type="Proteomes" id="UP001295684">
    <property type="component" value="Unassembled WGS sequence"/>
</dbReference>
<dbReference type="EMBL" id="CAMPGE010000199">
    <property type="protein sequence ID" value="CAI2358927.1"/>
    <property type="molecule type" value="Genomic_DNA"/>
</dbReference>
<dbReference type="AlphaFoldDB" id="A0AAD1U1V5"/>
<keyword evidence="1" id="KW-0812">Transmembrane</keyword>
<sequence length="157" mass="17398">MLRYQDKEAVTTTIFHYINLTLLIIDSAAIIGLVIAFPDAQQVLGMLALIHAFFLVPSMLYHIVPAIRTNFLFTWIAHVLSSLTLGIFVISLVLYLFVIDNQRGSDAMMAIMIGITGPGALIAGTLLMMLNSEAQMKQITYVVFPKKGSHQQPIMMV</sequence>
<evidence type="ECO:0000256" key="1">
    <source>
        <dbReference type="SAM" id="Phobius"/>
    </source>
</evidence>
<gene>
    <name evidence="2" type="ORF">ECRASSUSDP1_LOCUS211</name>
</gene>